<keyword evidence="9" id="KW-0547">Nucleotide-binding</keyword>
<dbReference type="PROSITE" id="PS50109">
    <property type="entry name" value="HIS_KIN"/>
    <property type="match status" value="1"/>
</dbReference>
<dbReference type="GO" id="GO:0005524">
    <property type="term" value="F:ATP binding"/>
    <property type="evidence" value="ECO:0007669"/>
    <property type="project" value="UniProtKB-KW"/>
</dbReference>
<keyword evidence="7" id="KW-0812">Transmembrane</keyword>
<feature type="transmembrane region" description="Helical" evidence="7">
    <location>
        <begin position="368"/>
        <end position="388"/>
    </location>
</feature>
<keyword evidence="9" id="KW-0067">ATP-binding</keyword>
<dbReference type="InterPro" id="IPR004358">
    <property type="entry name" value="Sig_transdc_His_kin-like_C"/>
</dbReference>
<feature type="domain" description="Histidine kinase" evidence="8">
    <location>
        <begin position="472"/>
        <end position="680"/>
    </location>
</feature>
<protein>
    <recommendedName>
        <fullName evidence="2">histidine kinase</fullName>
        <ecNumber evidence="2">2.7.13.3</ecNumber>
    </recommendedName>
</protein>
<dbReference type="SMART" id="SM00387">
    <property type="entry name" value="HATPase_c"/>
    <property type="match status" value="1"/>
</dbReference>
<feature type="transmembrane region" description="Helical" evidence="7">
    <location>
        <begin position="241"/>
        <end position="260"/>
    </location>
</feature>
<proteinExistence type="predicted"/>
<sequence>MNIDHMKAQITQQWRRFPDWGQTSATLLAVFIIAALVSFGLLTREAPLAPNDGVIKLPVEGFNGAFFGPYAEQLAEIDEALTVTEAASSVGWKPVESRYMNFEGPLRPIWLRTTIQNTSAETITVRFDSRRVAFNFMTFYLADENGENAHQFLDYSYRAPFSARPVNHRILVADVELAPQETRTAFVRFQGLYNSVLPLRLASVEAFERADKYEVFWSAMFYGTFCAIFVLTILTSPLIGWRLAASFGFFLIVSIVSVWSVEGYVDQLVIPDKNKYTARLTDTIYILNYIAILTLSRNLFNLRDQAPVLDRLLQASIAVFVIFVGYYFLIGIEARTVFVPFALTFRVLCLALHAAVGIWAISNRQKGGTIFTLSAVILTLASICMVVDETFGYPFGGVPFTLRWLVTIEATAFAIAIIQTVVEIKRQRDAGVQADLEATKEKLRLSVALRESQQAYDRAQRRAGQYQQKLETVSHDMLQPLASLKKAVGDNLQLDEASSKKMSDAFSYFEALARENVQHGTGGRDDHGRLHLPTVPPLTVSTIINNVVKMFEDEAASKGLQLRAVLSDQDETTDDPVLLMRAISNLVSNSIQYTDEGEVVIAVDFKDGRSIVTVRDTGPGIAPDMLETVKQSGVKGVQSVGSGLGLSIVEDAAQRLGAAFTMTSDIGAGTLASLQLPAKT</sequence>
<dbReference type="Gene3D" id="3.30.565.10">
    <property type="entry name" value="Histidine kinase-like ATPase, C-terminal domain"/>
    <property type="match status" value="1"/>
</dbReference>
<dbReference type="InterPro" id="IPR011623">
    <property type="entry name" value="7TMR_DISM_rcpt_extracell_dom1"/>
</dbReference>
<keyword evidence="5" id="KW-0902">Two-component regulatory system</keyword>
<feature type="transmembrane region" description="Helical" evidence="7">
    <location>
        <begin position="280"/>
        <end position="300"/>
    </location>
</feature>
<keyword evidence="7" id="KW-1133">Transmembrane helix</keyword>
<evidence type="ECO:0000313" key="9">
    <source>
        <dbReference type="EMBL" id="MEX6634759.1"/>
    </source>
</evidence>
<accession>A0ABV3Z7G3</accession>
<dbReference type="EC" id="2.7.13.3" evidence="2"/>
<evidence type="ECO:0000259" key="8">
    <source>
        <dbReference type="PROSITE" id="PS50109"/>
    </source>
</evidence>
<evidence type="ECO:0000256" key="3">
    <source>
        <dbReference type="ARBA" id="ARBA00022679"/>
    </source>
</evidence>
<dbReference type="PANTHER" id="PTHR43711">
    <property type="entry name" value="TWO-COMPONENT HISTIDINE KINASE"/>
    <property type="match status" value="1"/>
</dbReference>
<feature type="transmembrane region" description="Helical" evidence="7">
    <location>
        <begin position="312"/>
        <end position="332"/>
    </location>
</feature>
<keyword evidence="6" id="KW-0175">Coiled coil</keyword>
<feature type="transmembrane region" description="Helical" evidence="7">
    <location>
        <begin position="20"/>
        <end position="42"/>
    </location>
</feature>
<dbReference type="InterPro" id="IPR050736">
    <property type="entry name" value="Sensor_HK_Regulatory"/>
</dbReference>
<dbReference type="Pfam" id="PF02518">
    <property type="entry name" value="HATPase_c"/>
    <property type="match status" value="1"/>
</dbReference>
<evidence type="ECO:0000256" key="5">
    <source>
        <dbReference type="ARBA" id="ARBA00023012"/>
    </source>
</evidence>
<keyword evidence="10" id="KW-1185">Reference proteome</keyword>
<evidence type="ECO:0000313" key="10">
    <source>
        <dbReference type="Proteomes" id="UP001560685"/>
    </source>
</evidence>
<feature type="transmembrane region" description="Helical" evidence="7">
    <location>
        <begin position="400"/>
        <end position="418"/>
    </location>
</feature>
<keyword evidence="7" id="KW-0472">Membrane</keyword>
<dbReference type="InterPro" id="IPR003594">
    <property type="entry name" value="HATPase_dom"/>
</dbReference>
<gene>
    <name evidence="9" type="ORF">ABFZ84_14505</name>
</gene>
<dbReference type="Pfam" id="PF07696">
    <property type="entry name" value="7TMR-DISMED2"/>
    <property type="match status" value="1"/>
</dbReference>
<evidence type="ECO:0000256" key="1">
    <source>
        <dbReference type="ARBA" id="ARBA00000085"/>
    </source>
</evidence>
<dbReference type="PANTHER" id="PTHR43711:SF26">
    <property type="entry name" value="SENSOR HISTIDINE KINASE RCSC"/>
    <property type="match status" value="1"/>
</dbReference>
<feature type="coiled-coil region" evidence="6">
    <location>
        <begin position="449"/>
        <end position="476"/>
    </location>
</feature>
<dbReference type="Pfam" id="PF07695">
    <property type="entry name" value="7TMR-DISM_7TM"/>
    <property type="match status" value="1"/>
</dbReference>
<feature type="transmembrane region" description="Helical" evidence="7">
    <location>
        <begin position="215"/>
        <end position="234"/>
    </location>
</feature>
<organism evidence="9 10">
    <name type="scientific">Hyphococcus lacteus</name>
    <dbReference type="NCBI Taxonomy" id="3143536"/>
    <lineage>
        <taxon>Bacteria</taxon>
        <taxon>Pseudomonadati</taxon>
        <taxon>Pseudomonadota</taxon>
        <taxon>Alphaproteobacteria</taxon>
        <taxon>Parvularculales</taxon>
        <taxon>Parvularculaceae</taxon>
        <taxon>Hyphococcus</taxon>
    </lineage>
</organism>
<dbReference type="Proteomes" id="UP001560685">
    <property type="component" value="Unassembled WGS sequence"/>
</dbReference>
<evidence type="ECO:0000256" key="4">
    <source>
        <dbReference type="ARBA" id="ARBA00022777"/>
    </source>
</evidence>
<dbReference type="SUPFAM" id="SSF55874">
    <property type="entry name" value="ATPase domain of HSP90 chaperone/DNA topoisomerase II/histidine kinase"/>
    <property type="match status" value="1"/>
</dbReference>
<reference evidence="9 10" key="1">
    <citation type="submission" date="2024-05" db="EMBL/GenBank/DDBJ databases">
        <title>Three bacterial strains, DH-69, EH-24, and ECK-19 isolated from coastal sediments.</title>
        <authorList>
            <person name="Ye Y.-Q."/>
            <person name="Du Z.-J."/>
        </authorList>
    </citation>
    <scope>NUCLEOTIDE SEQUENCE [LARGE SCALE GENOMIC DNA]</scope>
    <source>
        <strain evidence="9 10">ECK-19</strain>
    </source>
</reference>
<keyword evidence="4" id="KW-0418">Kinase</keyword>
<feature type="transmembrane region" description="Helical" evidence="7">
    <location>
        <begin position="338"/>
        <end position="361"/>
    </location>
</feature>
<dbReference type="InterPro" id="IPR011622">
    <property type="entry name" value="7TMR_DISM_rcpt_extracell_dom2"/>
</dbReference>
<dbReference type="PRINTS" id="PR00344">
    <property type="entry name" value="BCTRLSENSOR"/>
</dbReference>
<dbReference type="InterPro" id="IPR036890">
    <property type="entry name" value="HATPase_C_sf"/>
</dbReference>
<name>A0ABV3Z7G3_9PROT</name>
<dbReference type="Gene3D" id="2.60.40.2380">
    <property type="match status" value="1"/>
</dbReference>
<evidence type="ECO:0000256" key="6">
    <source>
        <dbReference type="SAM" id="Coils"/>
    </source>
</evidence>
<evidence type="ECO:0000256" key="2">
    <source>
        <dbReference type="ARBA" id="ARBA00012438"/>
    </source>
</evidence>
<evidence type="ECO:0000256" key="7">
    <source>
        <dbReference type="SAM" id="Phobius"/>
    </source>
</evidence>
<keyword evidence="3" id="KW-0808">Transferase</keyword>
<dbReference type="RefSeq" id="WP_369314799.1">
    <property type="nucleotide sequence ID" value="NZ_JBEHZE010000002.1"/>
</dbReference>
<comment type="caution">
    <text evidence="9">The sequence shown here is derived from an EMBL/GenBank/DDBJ whole genome shotgun (WGS) entry which is preliminary data.</text>
</comment>
<dbReference type="EMBL" id="JBEHZE010000002">
    <property type="protein sequence ID" value="MEX6634759.1"/>
    <property type="molecule type" value="Genomic_DNA"/>
</dbReference>
<dbReference type="InterPro" id="IPR005467">
    <property type="entry name" value="His_kinase_dom"/>
</dbReference>
<comment type="catalytic activity">
    <reaction evidence="1">
        <text>ATP + protein L-histidine = ADP + protein N-phospho-L-histidine.</text>
        <dbReference type="EC" id="2.7.13.3"/>
    </reaction>
</comment>